<dbReference type="Pfam" id="PF06842">
    <property type="entry name" value="DUF1242"/>
    <property type="match status" value="1"/>
</dbReference>
<comment type="caution">
    <text evidence="10">The sequence shown here is derived from an EMBL/GenBank/DDBJ whole genome shotgun (WGS) entry which is preliminary data.</text>
</comment>
<accession>A0A2U1JBD4</accession>
<feature type="signal peptide" evidence="9">
    <location>
        <begin position="1"/>
        <end position="26"/>
    </location>
</feature>
<dbReference type="EMBL" id="MBFU01000089">
    <property type="protein sequence ID" value="PWA02278.1"/>
    <property type="molecule type" value="Genomic_DNA"/>
</dbReference>
<evidence type="ECO:0000313" key="10">
    <source>
        <dbReference type="EMBL" id="PWA02278.1"/>
    </source>
</evidence>
<dbReference type="InterPro" id="IPR009653">
    <property type="entry name" value="Ksh1"/>
</dbReference>
<protein>
    <recommendedName>
        <fullName evidence="9">Protein kish</fullName>
    </recommendedName>
</protein>
<sequence>MSALFNFNSLLLVILLLICTSSYIKAQAPAFINREKKGIPKLIYKFAIIGERLSPYVSMGCTAMAIYTLFQK</sequence>
<evidence type="ECO:0000256" key="4">
    <source>
        <dbReference type="ARBA" id="ARBA00022692"/>
    </source>
</evidence>
<keyword evidence="5 9" id="KW-0732">Signal</keyword>
<dbReference type="Proteomes" id="UP000245591">
    <property type="component" value="Unassembled WGS sequence"/>
</dbReference>
<keyword evidence="11" id="KW-1185">Reference proteome</keyword>
<evidence type="ECO:0000256" key="7">
    <source>
        <dbReference type="ARBA" id="ARBA00023034"/>
    </source>
</evidence>
<dbReference type="InterPro" id="IPR051523">
    <property type="entry name" value="KISH_domain"/>
</dbReference>
<keyword evidence="7 9" id="KW-0333">Golgi apparatus</keyword>
<dbReference type="PANTHER" id="PTHR13229">
    <property type="entry name" value="PROTEIN KISH-A"/>
    <property type="match status" value="1"/>
</dbReference>
<gene>
    <name evidence="10" type="ORF">BB558_001588</name>
</gene>
<evidence type="ECO:0000256" key="1">
    <source>
        <dbReference type="ARBA" id="ARBA00002154"/>
    </source>
</evidence>
<keyword evidence="4" id="KW-0812">Transmembrane</keyword>
<keyword evidence="8" id="KW-0472">Membrane</keyword>
<reference evidence="10 11" key="1">
    <citation type="journal article" date="2018" name="MBio">
        <title>Comparative Genomics Reveals the Core Gene Toolbox for the Fungus-Insect Symbiosis.</title>
        <authorList>
            <person name="Wang Y."/>
            <person name="Stata M."/>
            <person name="Wang W."/>
            <person name="Stajich J.E."/>
            <person name="White M.M."/>
            <person name="Moncalvo J.M."/>
        </authorList>
    </citation>
    <scope>NUCLEOTIDE SEQUENCE [LARGE SCALE GENOMIC DNA]</scope>
    <source>
        <strain evidence="10 11">AUS-126-30</strain>
    </source>
</reference>
<evidence type="ECO:0000256" key="9">
    <source>
        <dbReference type="RuleBase" id="RU910717"/>
    </source>
</evidence>
<evidence type="ECO:0000256" key="6">
    <source>
        <dbReference type="ARBA" id="ARBA00022989"/>
    </source>
</evidence>
<proteinExistence type="inferred from homology"/>
<name>A0A2U1JBD4_SMIAN</name>
<feature type="chain" id="PRO_5015376571" description="Protein kish" evidence="9">
    <location>
        <begin position="27"/>
        <end position="72"/>
    </location>
</feature>
<comment type="subcellular location">
    <subcellularLocation>
        <location evidence="2 9">Golgi apparatus membrane</location>
        <topology evidence="2 9">Single-pass type I membrane protein</topology>
    </subcellularLocation>
</comment>
<comment type="function">
    <text evidence="1 9">Involved in the early part of the secretory pathway.</text>
</comment>
<evidence type="ECO:0000313" key="11">
    <source>
        <dbReference type="Proteomes" id="UP000245591"/>
    </source>
</evidence>
<keyword evidence="6" id="KW-1133">Transmembrane helix</keyword>
<evidence type="ECO:0000256" key="8">
    <source>
        <dbReference type="ARBA" id="ARBA00023136"/>
    </source>
</evidence>
<evidence type="ECO:0000256" key="2">
    <source>
        <dbReference type="ARBA" id="ARBA00004614"/>
    </source>
</evidence>
<evidence type="ECO:0000256" key="5">
    <source>
        <dbReference type="ARBA" id="ARBA00022729"/>
    </source>
</evidence>
<organism evidence="10 11">
    <name type="scientific">Smittium angustum</name>
    <dbReference type="NCBI Taxonomy" id="133377"/>
    <lineage>
        <taxon>Eukaryota</taxon>
        <taxon>Fungi</taxon>
        <taxon>Fungi incertae sedis</taxon>
        <taxon>Zoopagomycota</taxon>
        <taxon>Kickxellomycotina</taxon>
        <taxon>Harpellomycetes</taxon>
        <taxon>Harpellales</taxon>
        <taxon>Legeriomycetaceae</taxon>
        <taxon>Smittium</taxon>
    </lineage>
</organism>
<evidence type="ECO:0000256" key="3">
    <source>
        <dbReference type="ARBA" id="ARBA00008961"/>
    </source>
</evidence>
<dbReference type="AlphaFoldDB" id="A0A2U1JBD4"/>
<comment type="similarity">
    <text evidence="3 9">Belongs to the KISH family.</text>
</comment>
<dbReference type="GO" id="GO:0000139">
    <property type="term" value="C:Golgi membrane"/>
    <property type="evidence" value="ECO:0007669"/>
    <property type="project" value="UniProtKB-SubCell"/>
</dbReference>